<dbReference type="PANTHER" id="PTHR36401:SF1">
    <property type="entry name" value="NADH DEHYDROGENASE [UBIQUINONE] 1 BETA SUBCOMPLEX SUBUNIT 8, MITOCHONDRIAL"/>
    <property type="match status" value="1"/>
</dbReference>
<evidence type="ECO:0000313" key="1">
    <source>
        <dbReference type="EMBL" id="CAD9870875.1"/>
    </source>
</evidence>
<sequence>MALRKVLSQTASSGAVTNSLRNTFKNSLIASNAGKFGVLKGGGVGDRPFQRLPPPTAPLDENSELIWDDGVAPETCLDFECEEVSTTEAVLSLLGGFALFGTVYTLVKWSDPASKKTTASRIHSLPFDGLKAELGEA</sequence>
<gene>
    <name evidence="1" type="ORF">FJAP1339_LOCUS9877</name>
</gene>
<reference evidence="1" key="1">
    <citation type="submission" date="2021-01" db="EMBL/GenBank/DDBJ databases">
        <authorList>
            <person name="Corre E."/>
            <person name="Pelletier E."/>
            <person name="Niang G."/>
            <person name="Scheremetjew M."/>
            <person name="Finn R."/>
            <person name="Kale V."/>
            <person name="Holt S."/>
            <person name="Cochrane G."/>
            <person name="Meng A."/>
            <person name="Brown T."/>
            <person name="Cohen L."/>
        </authorList>
    </citation>
    <scope>NUCLEOTIDE SEQUENCE</scope>
    <source>
        <strain evidence="1">CCMP1661</strain>
    </source>
</reference>
<dbReference type="EMBL" id="HBHR01019471">
    <property type="protein sequence ID" value="CAD9870875.1"/>
    <property type="molecule type" value="Transcribed_RNA"/>
</dbReference>
<protein>
    <submittedName>
        <fullName evidence="1">Uncharacterized protein</fullName>
    </submittedName>
</protein>
<accession>A0A7S2V6V6</accession>
<organism evidence="1">
    <name type="scientific">Fibrocapsa japonica</name>
    <dbReference type="NCBI Taxonomy" id="94617"/>
    <lineage>
        <taxon>Eukaryota</taxon>
        <taxon>Sar</taxon>
        <taxon>Stramenopiles</taxon>
        <taxon>Ochrophyta</taxon>
        <taxon>Raphidophyceae</taxon>
        <taxon>Chattonellales</taxon>
        <taxon>Chattonellaceae</taxon>
        <taxon>Fibrocapsa</taxon>
    </lineage>
</organism>
<name>A0A7S2V6V6_9STRA</name>
<dbReference type="InterPro" id="IPR038863">
    <property type="entry name" value="Put_Complex_I_su8"/>
</dbReference>
<dbReference type="PANTHER" id="PTHR36401">
    <property type="entry name" value="NADH DEHYDROGENASE [UBIQUINONE] 1 BETA SUBCOMPLEX SUBUNIT 8, MITOCHONDRIAL"/>
    <property type="match status" value="1"/>
</dbReference>
<proteinExistence type="predicted"/>
<dbReference type="AlphaFoldDB" id="A0A7S2V6V6"/>